<comment type="subcellular location">
    <subcellularLocation>
        <location evidence="1">Membrane</location>
        <topology evidence="1">Multi-pass membrane protein</topology>
    </subcellularLocation>
</comment>
<evidence type="ECO:0008006" key="10">
    <source>
        <dbReference type="Google" id="ProtNLM"/>
    </source>
</evidence>
<evidence type="ECO:0000313" key="8">
    <source>
        <dbReference type="EMBL" id="KAG0323615.1"/>
    </source>
</evidence>
<keyword evidence="3" id="KW-0813">Transport</keyword>
<feature type="transmembrane region" description="Helical" evidence="7">
    <location>
        <begin position="49"/>
        <end position="69"/>
    </location>
</feature>
<feature type="transmembrane region" description="Helical" evidence="7">
    <location>
        <begin position="114"/>
        <end position="136"/>
    </location>
</feature>
<feature type="transmembrane region" description="Helical" evidence="7">
    <location>
        <begin position="392"/>
        <end position="410"/>
    </location>
</feature>
<feature type="transmembrane region" description="Helical" evidence="7">
    <location>
        <begin position="642"/>
        <end position="665"/>
    </location>
</feature>
<feature type="transmembrane region" description="Helical" evidence="7">
    <location>
        <begin position="506"/>
        <end position="527"/>
    </location>
</feature>
<dbReference type="AlphaFoldDB" id="A0A9P6RQ28"/>
<keyword evidence="4 7" id="KW-0812">Transmembrane</keyword>
<evidence type="ECO:0000256" key="3">
    <source>
        <dbReference type="ARBA" id="ARBA00022448"/>
    </source>
</evidence>
<feature type="transmembrane region" description="Helical" evidence="7">
    <location>
        <begin position="416"/>
        <end position="434"/>
    </location>
</feature>
<gene>
    <name evidence="8" type="ORF">BGZ99_002670</name>
</gene>
<keyword evidence="5 7" id="KW-1133">Transmembrane helix</keyword>
<dbReference type="PANTHER" id="PTHR31645">
    <property type="entry name" value="OLIGOPEPTIDE TRANSPORTER YGL114W-RELATED"/>
    <property type="match status" value="1"/>
</dbReference>
<dbReference type="Pfam" id="PF03169">
    <property type="entry name" value="OPT"/>
    <property type="match status" value="1"/>
</dbReference>
<feature type="transmembrane region" description="Helical" evidence="7">
    <location>
        <begin position="216"/>
        <end position="240"/>
    </location>
</feature>
<dbReference type="EMBL" id="JAAAIP010000183">
    <property type="protein sequence ID" value="KAG0323615.1"/>
    <property type="molecule type" value="Genomic_DNA"/>
</dbReference>
<evidence type="ECO:0000313" key="9">
    <source>
        <dbReference type="Proteomes" id="UP000738325"/>
    </source>
</evidence>
<comment type="similarity">
    <text evidence="2">Belongs to the oligopeptide OPT transporter family.</text>
</comment>
<accession>A0A9P6RQ28</accession>
<dbReference type="OrthoDB" id="77405at2759"/>
<evidence type="ECO:0000256" key="5">
    <source>
        <dbReference type="ARBA" id="ARBA00022989"/>
    </source>
</evidence>
<dbReference type="InterPro" id="IPR045035">
    <property type="entry name" value="YSL-like"/>
</dbReference>
<feature type="transmembrane region" description="Helical" evidence="7">
    <location>
        <begin position="260"/>
        <end position="281"/>
    </location>
</feature>
<keyword evidence="6 7" id="KW-0472">Membrane</keyword>
<dbReference type="Proteomes" id="UP000738325">
    <property type="component" value="Unassembled WGS sequence"/>
</dbReference>
<feature type="transmembrane region" description="Helical" evidence="7">
    <location>
        <begin position="317"/>
        <end position="336"/>
    </location>
</feature>
<evidence type="ECO:0000256" key="1">
    <source>
        <dbReference type="ARBA" id="ARBA00004141"/>
    </source>
</evidence>
<feature type="transmembrane region" description="Helical" evidence="7">
    <location>
        <begin position="568"/>
        <end position="586"/>
    </location>
</feature>
<evidence type="ECO:0000256" key="7">
    <source>
        <dbReference type="SAM" id="Phobius"/>
    </source>
</evidence>
<dbReference type="NCBIfam" id="TIGR00728">
    <property type="entry name" value="OPT_sfam"/>
    <property type="match status" value="1"/>
</dbReference>
<name>A0A9P6RQ28_9FUNG</name>
<dbReference type="InterPro" id="IPR004813">
    <property type="entry name" value="OPT"/>
</dbReference>
<reference evidence="8" key="1">
    <citation type="journal article" date="2020" name="Fungal Divers.">
        <title>Resolving the Mortierellaceae phylogeny through synthesis of multi-gene phylogenetics and phylogenomics.</title>
        <authorList>
            <person name="Vandepol N."/>
            <person name="Liber J."/>
            <person name="Desiro A."/>
            <person name="Na H."/>
            <person name="Kennedy M."/>
            <person name="Barry K."/>
            <person name="Grigoriev I.V."/>
            <person name="Miller A.N."/>
            <person name="O'Donnell K."/>
            <person name="Stajich J.E."/>
            <person name="Bonito G."/>
        </authorList>
    </citation>
    <scope>NUCLEOTIDE SEQUENCE</scope>
    <source>
        <strain evidence="8">REB-010B</strain>
    </source>
</reference>
<feature type="transmembrane region" description="Helical" evidence="7">
    <location>
        <begin position="598"/>
        <end position="622"/>
    </location>
</feature>
<feature type="transmembrane region" description="Helical" evidence="7">
    <location>
        <begin position="288"/>
        <end position="305"/>
    </location>
</feature>
<feature type="transmembrane region" description="Helical" evidence="7">
    <location>
        <begin position="148"/>
        <end position="167"/>
    </location>
</feature>
<dbReference type="PANTHER" id="PTHR31645:SF3">
    <property type="entry name" value="OLIGOPEPTIDE TRANSPORTER"/>
    <property type="match status" value="1"/>
</dbReference>
<dbReference type="GO" id="GO:0035673">
    <property type="term" value="F:oligopeptide transmembrane transporter activity"/>
    <property type="evidence" value="ECO:0007669"/>
    <property type="project" value="InterPro"/>
</dbReference>
<organism evidence="8 9">
    <name type="scientific">Dissophora globulifera</name>
    <dbReference type="NCBI Taxonomy" id="979702"/>
    <lineage>
        <taxon>Eukaryota</taxon>
        <taxon>Fungi</taxon>
        <taxon>Fungi incertae sedis</taxon>
        <taxon>Mucoromycota</taxon>
        <taxon>Mortierellomycotina</taxon>
        <taxon>Mortierellomycetes</taxon>
        <taxon>Mortierellales</taxon>
        <taxon>Mortierellaceae</taxon>
        <taxon>Dissophora</taxon>
    </lineage>
</organism>
<proteinExistence type="inferred from homology"/>
<protein>
    <recommendedName>
        <fullName evidence="10">OPT oligopeptide transporter protein-domain-containing protein</fullName>
    </recommendedName>
</protein>
<evidence type="ECO:0000256" key="2">
    <source>
        <dbReference type="ARBA" id="ARBA00008807"/>
    </source>
</evidence>
<keyword evidence="9" id="KW-1185">Reference proteome</keyword>
<dbReference type="GO" id="GO:0000329">
    <property type="term" value="C:fungal-type vacuole membrane"/>
    <property type="evidence" value="ECO:0007669"/>
    <property type="project" value="TreeGrafter"/>
</dbReference>
<feature type="transmembrane region" description="Helical" evidence="7">
    <location>
        <begin position="75"/>
        <end position="93"/>
    </location>
</feature>
<comment type="caution">
    <text evidence="8">The sequence shown here is derived from an EMBL/GenBank/DDBJ whole genome shotgun (WGS) entry which is preliminary data.</text>
</comment>
<sequence>MAHPAEEKARFIIGDEYSDEKIIWEDSIEVEECMHDIDDDEFVYESEQFTWRAAIVGSLLGCVVAASNLYLGLKIGWTFGAALWGSIFGFLILKSISRVTGTIFGPKENTICQAAATSAGGLSNGFVTAIPAMYRMGLMGDSTPQDDVVALLLWTASAAFFGMFFAVPLRSYFVIHQDLAFPTPRAAAETIKNLHRAGSAAAKDARDSGLAMAASFFTAVVWSVLGFFIPGIFGTVHILYSIGKAVGFTNMMDADAKWGWALSWDFAFFGAGLMTPASTVFSFMLGDLIAYGIAGPIMTSTGYLTGRSGFPAPPAVASAQSWFLWPGVALMVFTAFSELGTRGPALYHGVVGGFREGRNLIRKLRNKEPLTSNSGYASMDNTPENEMIPMSWWMGGLVVFGIFTVLVMLFGFNVPVYATIGAIFMSFLLAFVALQASGETDINPTGTVAKTTQLVFSHIPGADLQTIQKTNLMCANIAASVCSQAVDMVGDLKTAHLIGASPRAMLGAQLTGSVFAIGIAIPLFIVYTKAYPCVLDPTATNCQFGVPAVVAWESVCKILTGDGRVPQASMITAIVSSLLAIANVIVRVKFVPEAWKPYWINLNAVGLGLINPSPAIPVAMLIGWSAGQIWKRTSSATHERLMYSISAGLIAGVGISGLLNAALTIGGVKEGPIKTGCGHPELGYVLC</sequence>
<evidence type="ECO:0000256" key="4">
    <source>
        <dbReference type="ARBA" id="ARBA00022692"/>
    </source>
</evidence>
<evidence type="ECO:0000256" key="6">
    <source>
        <dbReference type="ARBA" id="ARBA00023136"/>
    </source>
</evidence>